<protein>
    <submittedName>
        <fullName evidence="1">Uncharacterized protein</fullName>
    </submittedName>
</protein>
<gene>
    <name evidence="1" type="ORF">HNY73_009799</name>
</gene>
<accession>A0A8T0FAR8</accession>
<sequence>MRIAGRGRPDYPIHAVGARAQRGSGCAISRVGRSEQTQQQWPWRSQFHTLITAARAICAPTMTSGHAIRRTDNDRWRVELFIVHPQTNLPLLQRIQDGFVFLDKRV</sequence>
<dbReference type="EMBL" id="JABXBU010000015">
    <property type="protein sequence ID" value="KAF8788276.1"/>
    <property type="molecule type" value="Genomic_DNA"/>
</dbReference>
<evidence type="ECO:0000313" key="1">
    <source>
        <dbReference type="EMBL" id="KAF8788276.1"/>
    </source>
</evidence>
<name>A0A8T0FAR8_ARGBR</name>
<keyword evidence="2" id="KW-1185">Reference proteome</keyword>
<dbReference type="AlphaFoldDB" id="A0A8T0FAR8"/>
<organism evidence="1 2">
    <name type="scientific">Argiope bruennichi</name>
    <name type="common">Wasp spider</name>
    <name type="synonym">Aranea bruennichi</name>
    <dbReference type="NCBI Taxonomy" id="94029"/>
    <lineage>
        <taxon>Eukaryota</taxon>
        <taxon>Metazoa</taxon>
        <taxon>Ecdysozoa</taxon>
        <taxon>Arthropoda</taxon>
        <taxon>Chelicerata</taxon>
        <taxon>Arachnida</taxon>
        <taxon>Araneae</taxon>
        <taxon>Araneomorphae</taxon>
        <taxon>Entelegynae</taxon>
        <taxon>Araneoidea</taxon>
        <taxon>Araneidae</taxon>
        <taxon>Argiope</taxon>
    </lineage>
</organism>
<dbReference type="Proteomes" id="UP000807504">
    <property type="component" value="Unassembled WGS sequence"/>
</dbReference>
<comment type="caution">
    <text evidence="1">The sequence shown here is derived from an EMBL/GenBank/DDBJ whole genome shotgun (WGS) entry which is preliminary data.</text>
</comment>
<reference evidence="1" key="1">
    <citation type="journal article" date="2020" name="bioRxiv">
        <title>Chromosome-level reference genome of the European wasp spider Argiope bruennichi: a resource for studies on range expansion and evolutionary adaptation.</title>
        <authorList>
            <person name="Sheffer M.M."/>
            <person name="Hoppe A."/>
            <person name="Krehenwinkel H."/>
            <person name="Uhl G."/>
            <person name="Kuss A.W."/>
            <person name="Jensen L."/>
            <person name="Jensen C."/>
            <person name="Gillespie R.G."/>
            <person name="Hoff K.J."/>
            <person name="Prost S."/>
        </authorList>
    </citation>
    <scope>NUCLEOTIDE SEQUENCE</scope>
</reference>
<proteinExistence type="predicted"/>
<evidence type="ECO:0000313" key="2">
    <source>
        <dbReference type="Proteomes" id="UP000807504"/>
    </source>
</evidence>
<reference evidence="1" key="2">
    <citation type="submission" date="2020-06" db="EMBL/GenBank/DDBJ databases">
        <authorList>
            <person name="Sheffer M."/>
        </authorList>
    </citation>
    <scope>NUCLEOTIDE SEQUENCE</scope>
</reference>